<dbReference type="InterPro" id="IPR002797">
    <property type="entry name" value="Polysacc_synth"/>
</dbReference>
<feature type="transmembrane region" description="Helical" evidence="6">
    <location>
        <begin position="332"/>
        <end position="354"/>
    </location>
</feature>
<reference evidence="7 8" key="1">
    <citation type="journal article" date="2015" name="Nature">
        <title>rRNA introns, odd ribosomes, and small enigmatic genomes across a large radiation of phyla.</title>
        <authorList>
            <person name="Brown C.T."/>
            <person name="Hug L.A."/>
            <person name="Thomas B.C."/>
            <person name="Sharon I."/>
            <person name="Castelle C.J."/>
            <person name="Singh A."/>
            <person name="Wilkins M.J."/>
            <person name="Williams K.H."/>
            <person name="Banfield J.F."/>
        </authorList>
    </citation>
    <scope>NUCLEOTIDE SEQUENCE [LARGE SCALE GENOMIC DNA]</scope>
</reference>
<keyword evidence="3 6" id="KW-0812">Transmembrane</keyword>
<feature type="transmembrane region" description="Helical" evidence="6">
    <location>
        <begin position="118"/>
        <end position="139"/>
    </location>
</feature>
<feature type="transmembrane region" description="Helical" evidence="6">
    <location>
        <begin position="387"/>
        <end position="411"/>
    </location>
</feature>
<feature type="transmembrane region" description="Helical" evidence="6">
    <location>
        <begin position="296"/>
        <end position="320"/>
    </location>
</feature>
<dbReference type="PANTHER" id="PTHR30250">
    <property type="entry name" value="PST FAMILY PREDICTED COLANIC ACID TRANSPORTER"/>
    <property type="match status" value="1"/>
</dbReference>
<feature type="transmembrane region" description="Helical" evidence="6">
    <location>
        <begin position="86"/>
        <end position="106"/>
    </location>
</feature>
<dbReference type="Proteomes" id="UP000034664">
    <property type="component" value="Unassembled WGS sequence"/>
</dbReference>
<accession>A0A0G0VK35</accession>
<dbReference type="EMBL" id="LBZM01000007">
    <property type="protein sequence ID" value="KKR72320.1"/>
    <property type="molecule type" value="Genomic_DNA"/>
</dbReference>
<feature type="transmembrane region" description="Helical" evidence="6">
    <location>
        <begin position="361"/>
        <end position="381"/>
    </location>
</feature>
<proteinExistence type="predicted"/>
<feature type="transmembrane region" description="Helical" evidence="6">
    <location>
        <begin position="217"/>
        <end position="237"/>
    </location>
</feature>
<sequence>MSLKLKIAGNTIAQLISKGIASATTFFITILIARQYGAVGYGDFTKIFSYIVLFYLVIDFGMNALFLRENTHKKLHIASTVGIRVVLGILLIFIALAIISFLPFYPETNGGFSPLVKLGIIILSPTIITVGLTTSFNALFQKHLRYDKATIASALGSITILSLIILLSRAQASIVLLVSSYVAGGVVTVIAGYFLSQSLTSWKDINWIEQIRLGKSLLLLSLPLGLTLVFSVIHFRADVFILTLYRTTEEVGIYGLASKFFEFALTIPTFFMNAVYPVLLTVISDHQKSKRLIIKSLYILGTLSPIGLIGGIISAPLLVLVKDEFAPSIVPFRILMASLPLFFLSSVFMWYLIAQNKQWQLVWIYAVGMLCNIVLNIIFIPQFGVPAAAATTAASEGILVALLIYSALPLLRRKETI</sequence>
<comment type="caution">
    <text evidence="7">The sequence shown here is derived from an EMBL/GenBank/DDBJ whole genome shotgun (WGS) entry which is preliminary data.</text>
</comment>
<comment type="subcellular location">
    <subcellularLocation>
        <location evidence="1">Cell membrane</location>
        <topology evidence="1">Multi-pass membrane protein</topology>
    </subcellularLocation>
</comment>
<organism evidence="7 8">
    <name type="scientific">Candidatus Roizmanbacteria bacterium GW2011_GWB1_40_7</name>
    <dbReference type="NCBI Taxonomy" id="1618482"/>
    <lineage>
        <taxon>Bacteria</taxon>
        <taxon>Candidatus Roizmaniibacteriota</taxon>
    </lineage>
</organism>
<name>A0A0G0VK35_9BACT</name>
<gene>
    <name evidence="7" type="ORF">UU14_C0007G0001</name>
</gene>
<evidence type="ECO:0000256" key="4">
    <source>
        <dbReference type="ARBA" id="ARBA00022989"/>
    </source>
</evidence>
<dbReference type="PANTHER" id="PTHR30250:SF11">
    <property type="entry name" value="O-ANTIGEN TRANSPORTER-RELATED"/>
    <property type="match status" value="1"/>
</dbReference>
<evidence type="ECO:0000256" key="2">
    <source>
        <dbReference type="ARBA" id="ARBA00022475"/>
    </source>
</evidence>
<evidence type="ECO:0000256" key="5">
    <source>
        <dbReference type="ARBA" id="ARBA00023136"/>
    </source>
</evidence>
<dbReference type="InterPro" id="IPR050833">
    <property type="entry name" value="Poly_Biosynth_Transport"/>
</dbReference>
<evidence type="ECO:0000256" key="6">
    <source>
        <dbReference type="SAM" id="Phobius"/>
    </source>
</evidence>
<evidence type="ECO:0000313" key="7">
    <source>
        <dbReference type="EMBL" id="KKR72320.1"/>
    </source>
</evidence>
<dbReference type="PATRIC" id="fig|1618482.3.peg.392"/>
<evidence type="ECO:0000256" key="1">
    <source>
        <dbReference type="ARBA" id="ARBA00004651"/>
    </source>
</evidence>
<dbReference type="Pfam" id="PF01943">
    <property type="entry name" value="Polysacc_synt"/>
    <property type="match status" value="1"/>
</dbReference>
<keyword evidence="4 6" id="KW-1133">Transmembrane helix</keyword>
<evidence type="ECO:0000256" key="3">
    <source>
        <dbReference type="ARBA" id="ARBA00022692"/>
    </source>
</evidence>
<feature type="transmembrane region" description="Helical" evidence="6">
    <location>
        <begin position="47"/>
        <end position="66"/>
    </location>
</feature>
<feature type="transmembrane region" description="Helical" evidence="6">
    <location>
        <begin position="151"/>
        <end position="168"/>
    </location>
</feature>
<feature type="transmembrane region" description="Helical" evidence="6">
    <location>
        <begin position="263"/>
        <end position="284"/>
    </location>
</feature>
<evidence type="ECO:0000313" key="8">
    <source>
        <dbReference type="Proteomes" id="UP000034664"/>
    </source>
</evidence>
<protein>
    <submittedName>
        <fullName evidence="7">Polysaccharide biosynthesis protein</fullName>
    </submittedName>
</protein>
<feature type="transmembrane region" description="Helical" evidence="6">
    <location>
        <begin position="174"/>
        <end position="196"/>
    </location>
</feature>
<keyword evidence="5 6" id="KW-0472">Membrane</keyword>
<dbReference type="AlphaFoldDB" id="A0A0G0VK35"/>
<feature type="transmembrane region" description="Helical" evidence="6">
    <location>
        <begin position="12"/>
        <end position="35"/>
    </location>
</feature>
<dbReference type="GO" id="GO:0005886">
    <property type="term" value="C:plasma membrane"/>
    <property type="evidence" value="ECO:0007669"/>
    <property type="project" value="UniProtKB-SubCell"/>
</dbReference>
<keyword evidence="2" id="KW-1003">Cell membrane</keyword>